<comment type="pathway">
    <text evidence="5">Glycolipid biosynthesis; glycosylphosphatidylinositol-anchor biosynthesis.</text>
</comment>
<feature type="transmembrane region" description="Helical" evidence="5">
    <location>
        <begin position="359"/>
        <end position="380"/>
    </location>
</feature>
<comment type="function">
    <text evidence="5">A acetyltransferase, which acetylates the inositol ring of phosphatidylinositol during biosynthesis of GPI-anchor.</text>
</comment>
<organism evidence="6 7">
    <name type="scientific">Paragonimus westermani</name>
    <dbReference type="NCBI Taxonomy" id="34504"/>
    <lineage>
        <taxon>Eukaryota</taxon>
        <taxon>Metazoa</taxon>
        <taxon>Spiralia</taxon>
        <taxon>Lophotrochozoa</taxon>
        <taxon>Platyhelminthes</taxon>
        <taxon>Trematoda</taxon>
        <taxon>Digenea</taxon>
        <taxon>Plagiorchiida</taxon>
        <taxon>Troglotremata</taxon>
        <taxon>Troglotrematidae</taxon>
        <taxon>Paragonimus</taxon>
    </lineage>
</organism>
<reference evidence="6 7" key="1">
    <citation type="journal article" date="2019" name="Gigascience">
        <title>Whole-genome sequence of the oriental lung fluke Paragonimus westermani.</title>
        <authorList>
            <person name="Oey H."/>
            <person name="Zakrzewski M."/>
            <person name="Narain K."/>
            <person name="Devi K.R."/>
            <person name="Agatsuma T."/>
            <person name="Nawaratna S."/>
            <person name="Gobert G.N."/>
            <person name="Jones M.K."/>
            <person name="Ragan M.A."/>
            <person name="McManus D.P."/>
            <person name="Krause L."/>
        </authorList>
    </citation>
    <scope>NUCLEOTIDE SEQUENCE [LARGE SCALE GENOMIC DNA]</scope>
    <source>
        <strain evidence="6 7">IND2009</strain>
    </source>
</reference>
<evidence type="ECO:0000256" key="3">
    <source>
        <dbReference type="ARBA" id="ARBA00022989"/>
    </source>
</evidence>
<feature type="transmembrane region" description="Helical" evidence="5">
    <location>
        <begin position="66"/>
        <end position="87"/>
    </location>
</feature>
<feature type="transmembrane region" description="Helical" evidence="5">
    <location>
        <begin position="242"/>
        <end position="262"/>
    </location>
</feature>
<sequence length="524" mass="59054">MSINSSTGGPEHFKEHQCLYVKRERFTEHAGNTTVPEIVIVCTLPFLLLWMRHNIVLFLHLKLRNFYANLLLDCICITVPILSLLTFANEYVVTTWLGLAIASVLLNISLILSSQTRNLQKEVSWKFLSKLDTIFSEEMTAMTMLVTCMMILCIDFPICPRRFAKTHSYGFSLMDTGTGFAVALSALAGTRAMLDSRKPANMGLMMYRSVLPLFGLGAIRTCAVCLLRYHQSPTEYGLHWNFFFTIAFVRLFSIIITANPFSKKWLGTGTHLKRALFLVCAALISLACSAYVDHTVGFNMISDRCWPSPESRSRSLFLANVEGLSSFPGYLTIYFLSSACLVIIQLLTNKAGAYGPGYCLLRVISFGLLIAVTFGLYLHFSGWRTISRRFASPSYIAFIMFISTIAGLLIVFIHYVQSYFAHRLHIRTYPSSALVHSLSRNAVAYFILSNLITGLVNTLMDTLQFLPADAQFNQSTGTFPFDFWSATSQLFILLSYTMVCLVVTVLRSPKSDWFKYVRMNNLVN</sequence>
<feature type="transmembrane region" description="Helical" evidence="5">
    <location>
        <begin position="274"/>
        <end position="292"/>
    </location>
</feature>
<dbReference type="GO" id="GO:0006506">
    <property type="term" value="P:GPI anchor biosynthetic process"/>
    <property type="evidence" value="ECO:0007669"/>
    <property type="project" value="UniProtKB-UniPathway"/>
</dbReference>
<dbReference type="AlphaFoldDB" id="A0A5J4NCH7"/>
<accession>A0A5J4NCH7</accession>
<dbReference type="GO" id="GO:0005789">
    <property type="term" value="C:endoplasmic reticulum membrane"/>
    <property type="evidence" value="ECO:0007669"/>
    <property type="project" value="UniProtKB-SubCell"/>
</dbReference>
<dbReference type="GO" id="GO:0072659">
    <property type="term" value="P:protein localization to plasma membrane"/>
    <property type="evidence" value="ECO:0007669"/>
    <property type="project" value="TreeGrafter"/>
</dbReference>
<keyword evidence="3 5" id="KW-1133">Transmembrane helix</keyword>
<feature type="transmembrane region" description="Helical" evidence="5">
    <location>
        <begin position="210"/>
        <end position="230"/>
    </location>
</feature>
<feature type="transmembrane region" description="Helical" evidence="5">
    <location>
        <begin position="395"/>
        <end position="421"/>
    </location>
</feature>
<name>A0A5J4NCH7_9TREM</name>
<evidence type="ECO:0000256" key="2">
    <source>
        <dbReference type="ARBA" id="ARBA00022692"/>
    </source>
</evidence>
<dbReference type="GO" id="GO:0032216">
    <property type="term" value="F:glucosaminyl-phosphatidylinositol O-acyltransferase activity"/>
    <property type="evidence" value="ECO:0007669"/>
    <property type="project" value="TreeGrafter"/>
</dbReference>
<feature type="transmembrane region" description="Helical" evidence="5">
    <location>
        <begin position="93"/>
        <end position="113"/>
    </location>
</feature>
<dbReference type="Proteomes" id="UP000324629">
    <property type="component" value="Unassembled WGS sequence"/>
</dbReference>
<keyword evidence="5" id="KW-0808">Transferase</keyword>
<keyword evidence="5" id="KW-0012">Acyltransferase</keyword>
<feature type="transmembrane region" description="Helical" evidence="5">
    <location>
        <begin position="38"/>
        <end position="59"/>
    </location>
</feature>
<comment type="caution">
    <text evidence="6">The sequence shown here is derived from an EMBL/GenBank/DDBJ whole genome shotgun (WGS) entry which is preliminary data.</text>
</comment>
<dbReference type="PANTHER" id="PTHR20661:SF0">
    <property type="entry name" value="PHOSPHATIDYLINOSITOL-GLYCAN BIOSYNTHESIS CLASS W PROTEIN"/>
    <property type="match status" value="1"/>
</dbReference>
<evidence type="ECO:0000256" key="4">
    <source>
        <dbReference type="ARBA" id="ARBA00023136"/>
    </source>
</evidence>
<feature type="transmembrane region" description="Helical" evidence="5">
    <location>
        <begin position="327"/>
        <end position="347"/>
    </location>
</feature>
<keyword evidence="4 5" id="KW-0472">Membrane</keyword>
<dbReference type="PANTHER" id="PTHR20661">
    <property type="entry name" value="PHOSPHATIDYLINOSITOL-GLYCAN BIOSYNTHESIS CLASS W PROTEIN"/>
    <property type="match status" value="1"/>
</dbReference>
<feature type="transmembrane region" description="Helical" evidence="5">
    <location>
        <begin position="170"/>
        <end position="189"/>
    </location>
</feature>
<evidence type="ECO:0000313" key="6">
    <source>
        <dbReference type="EMBL" id="KAA3673143.1"/>
    </source>
</evidence>
<evidence type="ECO:0000256" key="5">
    <source>
        <dbReference type="RuleBase" id="RU280819"/>
    </source>
</evidence>
<dbReference type="EMBL" id="QNGE01004175">
    <property type="protein sequence ID" value="KAA3673143.1"/>
    <property type="molecule type" value="Genomic_DNA"/>
</dbReference>
<dbReference type="EC" id="2.3.-.-" evidence="5"/>
<feature type="transmembrane region" description="Helical" evidence="5">
    <location>
        <begin position="483"/>
        <end position="506"/>
    </location>
</feature>
<comment type="similarity">
    <text evidence="5">Belongs to the PIGW family.</text>
</comment>
<protein>
    <recommendedName>
        <fullName evidence="5">Phosphatidylinositol-glycan biosynthesis class W protein</fullName>
        <ecNumber evidence="5">2.3.-.-</ecNumber>
    </recommendedName>
</protein>
<gene>
    <name evidence="6" type="ORF">DEA37_0002272</name>
</gene>
<dbReference type="UniPathway" id="UPA00196"/>
<dbReference type="Pfam" id="PF06423">
    <property type="entry name" value="GWT1"/>
    <property type="match status" value="1"/>
</dbReference>
<keyword evidence="5" id="KW-0256">Endoplasmic reticulum</keyword>
<keyword evidence="7" id="KW-1185">Reference proteome</keyword>
<feature type="transmembrane region" description="Helical" evidence="5">
    <location>
        <begin position="442"/>
        <end position="463"/>
    </location>
</feature>
<evidence type="ECO:0000313" key="7">
    <source>
        <dbReference type="Proteomes" id="UP000324629"/>
    </source>
</evidence>
<dbReference type="InterPro" id="IPR009447">
    <property type="entry name" value="PIGW/GWT1"/>
</dbReference>
<proteinExistence type="inferred from homology"/>
<comment type="subcellular location">
    <subcellularLocation>
        <location evidence="5">Endoplasmic reticulum membrane</location>
        <topology evidence="5">Multi-pass membrane protein</topology>
    </subcellularLocation>
    <subcellularLocation>
        <location evidence="1">Membrane</location>
        <topology evidence="1">Multi-pass membrane protein</topology>
    </subcellularLocation>
</comment>
<evidence type="ECO:0000256" key="1">
    <source>
        <dbReference type="ARBA" id="ARBA00004141"/>
    </source>
</evidence>
<feature type="transmembrane region" description="Helical" evidence="5">
    <location>
        <begin position="134"/>
        <end position="158"/>
    </location>
</feature>
<keyword evidence="5" id="KW-0337">GPI-anchor biosynthesis</keyword>
<keyword evidence="2 5" id="KW-0812">Transmembrane</keyword>